<dbReference type="GO" id="GO:0000271">
    <property type="term" value="P:polysaccharide biosynthetic process"/>
    <property type="evidence" value="ECO:0007669"/>
    <property type="project" value="TreeGrafter"/>
</dbReference>
<reference evidence="8 9" key="1">
    <citation type="submission" date="2019-03" db="EMBL/GenBank/DDBJ databases">
        <title>Genomic Encyclopedia of Archaeal and Bacterial Type Strains, Phase II (KMG-II): from individual species to whole genera.</title>
        <authorList>
            <person name="Goeker M."/>
        </authorList>
    </citation>
    <scope>NUCLEOTIDE SEQUENCE [LARGE SCALE GENOMIC DNA]</scope>
    <source>
        <strain evidence="8 9">DSM 29467</strain>
    </source>
</reference>
<dbReference type="OrthoDB" id="9800680at2"/>
<keyword evidence="9" id="KW-1185">Reference proteome</keyword>
<dbReference type="SUPFAM" id="SSF51182">
    <property type="entry name" value="RmlC-like cupins"/>
    <property type="match status" value="1"/>
</dbReference>
<feature type="site" description="Participates in a stacking interaction with the thymidine ring of dTDP-4-oxo-6-deoxyglucose" evidence="6">
    <location>
        <position position="138"/>
    </location>
</feature>
<comment type="subunit">
    <text evidence="7">Homodimer.</text>
</comment>
<sequence>MIFRPLSLDGAFEVLLEPRGDARGFFSRFYCDEEFASYGLNTRWAQMNISYTRGIGALRGLHFQRGTAAEVKLVRCLRGRVYDVIVDLREGSGSFGRHVGVELDAERRNSIYIPEGFAHGFQTLEDDVELQYLHSRPYSPTQEGGVNLMDSHLAIDWPLPPAQISERDKNLPALEEVSPL</sequence>
<protein>
    <recommendedName>
        <fullName evidence="4 7">dTDP-4-dehydrorhamnose 3,5-epimerase</fullName>
        <ecNumber evidence="3 7">5.1.3.13</ecNumber>
    </recommendedName>
    <alternativeName>
        <fullName evidence="7">Thymidine diphospho-4-keto-rhamnose 3,5-epimerase</fullName>
    </alternativeName>
</protein>
<dbReference type="RefSeq" id="WP_134015595.1">
    <property type="nucleotide sequence ID" value="NZ_SOBH01000003.1"/>
</dbReference>
<comment type="function">
    <text evidence="2 7">Catalyzes the epimerization of the C3' and C5'positions of dTDP-6-deoxy-D-xylo-4-hexulose, forming dTDP-6-deoxy-L-lyxo-4-hexulose.</text>
</comment>
<dbReference type="InterPro" id="IPR000888">
    <property type="entry name" value="RmlC-like"/>
</dbReference>
<keyword evidence="7" id="KW-0413">Isomerase</keyword>
<evidence type="ECO:0000256" key="3">
    <source>
        <dbReference type="ARBA" id="ARBA00012098"/>
    </source>
</evidence>
<evidence type="ECO:0000256" key="7">
    <source>
        <dbReference type="RuleBase" id="RU364069"/>
    </source>
</evidence>
<dbReference type="UniPathway" id="UPA00124"/>
<dbReference type="PANTHER" id="PTHR21047:SF2">
    <property type="entry name" value="THYMIDINE DIPHOSPHO-4-KETO-RHAMNOSE 3,5-EPIMERASE"/>
    <property type="match status" value="1"/>
</dbReference>
<proteinExistence type="inferred from homology"/>
<dbReference type="EC" id="5.1.3.13" evidence="3 7"/>
<dbReference type="NCBIfam" id="TIGR01221">
    <property type="entry name" value="rmlC"/>
    <property type="match status" value="1"/>
</dbReference>
<name>A0A4R7LFK5_9RHOB</name>
<dbReference type="InterPro" id="IPR011051">
    <property type="entry name" value="RmlC_Cupin_sf"/>
</dbReference>
<dbReference type="GO" id="GO:0019305">
    <property type="term" value="P:dTDP-rhamnose biosynthetic process"/>
    <property type="evidence" value="ECO:0007669"/>
    <property type="project" value="UniProtKB-UniRule"/>
</dbReference>
<organism evidence="8 9">
    <name type="scientific">Litoreibacter halocynthiae</name>
    <dbReference type="NCBI Taxonomy" id="1242689"/>
    <lineage>
        <taxon>Bacteria</taxon>
        <taxon>Pseudomonadati</taxon>
        <taxon>Pseudomonadota</taxon>
        <taxon>Alphaproteobacteria</taxon>
        <taxon>Rhodobacterales</taxon>
        <taxon>Roseobacteraceae</taxon>
        <taxon>Litoreibacter</taxon>
    </lineage>
</organism>
<comment type="similarity">
    <text evidence="7">Belongs to the dTDP-4-dehydrorhamnose 3,5-epimerase family.</text>
</comment>
<dbReference type="EMBL" id="SOBH01000003">
    <property type="protein sequence ID" value="TDT74114.1"/>
    <property type="molecule type" value="Genomic_DNA"/>
</dbReference>
<evidence type="ECO:0000313" key="9">
    <source>
        <dbReference type="Proteomes" id="UP000294563"/>
    </source>
</evidence>
<comment type="catalytic activity">
    <reaction evidence="1 7">
        <text>dTDP-4-dehydro-6-deoxy-alpha-D-glucose = dTDP-4-dehydro-beta-L-rhamnose</text>
        <dbReference type="Rhea" id="RHEA:16969"/>
        <dbReference type="ChEBI" id="CHEBI:57649"/>
        <dbReference type="ChEBI" id="CHEBI:62830"/>
        <dbReference type="EC" id="5.1.3.13"/>
    </reaction>
</comment>
<dbReference type="Proteomes" id="UP000294563">
    <property type="component" value="Unassembled WGS sequence"/>
</dbReference>
<dbReference type="Pfam" id="PF00908">
    <property type="entry name" value="dTDP_sugar_isom"/>
    <property type="match status" value="1"/>
</dbReference>
<dbReference type="AlphaFoldDB" id="A0A4R7LFK5"/>
<comment type="caution">
    <text evidence="8">The sequence shown here is derived from an EMBL/GenBank/DDBJ whole genome shotgun (WGS) entry which is preliminary data.</text>
</comment>
<evidence type="ECO:0000256" key="1">
    <source>
        <dbReference type="ARBA" id="ARBA00001298"/>
    </source>
</evidence>
<accession>A0A4R7LFK5</accession>
<comment type="pathway">
    <text evidence="7">Carbohydrate biosynthesis; dTDP-L-rhamnose biosynthesis.</text>
</comment>
<feature type="active site" description="Proton acceptor" evidence="5">
    <location>
        <position position="62"/>
    </location>
</feature>
<dbReference type="GO" id="GO:0005829">
    <property type="term" value="C:cytosol"/>
    <property type="evidence" value="ECO:0007669"/>
    <property type="project" value="TreeGrafter"/>
</dbReference>
<evidence type="ECO:0000256" key="5">
    <source>
        <dbReference type="PIRSR" id="PIRSR600888-1"/>
    </source>
</evidence>
<evidence type="ECO:0000256" key="4">
    <source>
        <dbReference type="ARBA" id="ARBA00019595"/>
    </source>
</evidence>
<dbReference type="CDD" id="cd00438">
    <property type="entry name" value="cupin_RmlC"/>
    <property type="match status" value="1"/>
</dbReference>
<evidence type="ECO:0000313" key="8">
    <source>
        <dbReference type="EMBL" id="TDT74114.1"/>
    </source>
</evidence>
<dbReference type="Gene3D" id="2.60.120.10">
    <property type="entry name" value="Jelly Rolls"/>
    <property type="match status" value="1"/>
</dbReference>
<feature type="active site" description="Proton donor" evidence="5">
    <location>
        <position position="132"/>
    </location>
</feature>
<gene>
    <name evidence="8" type="ORF">BDE40_2901</name>
</gene>
<evidence type="ECO:0000256" key="6">
    <source>
        <dbReference type="PIRSR" id="PIRSR600888-3"/>
    </source>
</evidence>
<evidence type="ECO:0000256" key="2">
    <source>
        <dbReference type="ARBA" id="ARBA00001997"/>
    </source>
</evidence>
<dbReference type="PANTHER" id="PTHR21047">
    <property type="entry name" value="DTDP-6-DEOXY-D-GLUCOSE-3,5 EPIMERASE"/>
    <property type="match status" value="1"/>
</dbReference>
<dbReference type="InterPro" id="IPR014710">
    <property type="entry name" value="RmlC-like_jellyroll"/>
</dbReference>
<dbReference type="GO" id="GO:0008830">
    <property type="term" value="F:dTDP-4-dehydrorhamnose 3,5-epimerase activity"/>
    <property type="evidence" value="ECO:0007669"/>
    <property type="project" value="UniProtKB-UniRule"/>
</dbReference>